<dbReference type="InterPro" id="IPR051326">
    <property type="entry name" value="Kynurenine-oxoglutarate_AT"/>
</dbReference>
<keyword evidence="5" id="KW-0663">Pyridoxal phosphate</keyword>
<dbReference type="AlphaFoldDB" id="A0A426UWT6"/>
<dbReference type="Proteomes" id="UP000277256">
    <property type="component" value="Unassembled WGS sequence"/>
</dbReference>
<dbReference type="PANTHER" id="PTHR43807:SF20">
    <property type="entry name" value="FI04487P"/>
    <property type="match status" value="1"/>
</dbReference>
<dbReference type="GO" id="GO:0030170">
    <property type="term" value="F:pyridoxal phosphate binding"/>
    <property type="evidence" value="ECO:0007669"/>
    <property type="project" value="InterPro"/>
</dbReference>
<dbReference type="InterPro" id="IPR015421">
    <property type="entry name" value="PyrdxlP-dep_Trfase_major"/>
</dbReference>
<dbReference type="OrthoDB" id="4436468at2"/>
<keyword evidence="4 7" id="KW-0808">Transferase</keyword>
<evidence type="ECO:0000313" key="7">
    <source>
        <dbReference type="EMBL" id="RRR98669.1"/>
    </source>
</evidence>
<dbReference type="EMBL" id="RSEB01000004">
    <property type="protein sequence ID" value="RRR98669.1"/>
    <property type="molecule type" value="Genomic_DNA"/>
</dbReference>
<reference evidence="7 8" key="1">
    <citation type="submission" date="2018-12" db="EMBL/GenBank/DDBJ databases">
        <title>Glycomyces sp. YIM 121974 draft genome.</title>
        <authorList>
            <person name="Li Q."/>
        </authorList>
    </citation>
    <scope>NUCLEOTIDE SEQUENCE [LARGE SCALE GENOMIC DNA]</scope>
    <source>
        <strain evidence="7 8">YIM 121974</strain>
    </source>
</reference>
<keyword evidence="8" id="KW-1185">Reference proteome</keyword>
<protein>
    <submittedName>
        <fullName evidence="7">Aminotransferase class I/II-fold pyridoxal phosphate-dependent enzyme</fullName>
    </submittedName>
</protein>
<dbReference type="Pfam" id="PF00155">
    <property type="entry name" value="Aminotran_1_2"/>
    <property type="match status" value="1"/>
</dbReference>
<evidence type="ECO:0000256" key="2">
    <source>
        <dbReference type="ARBA" id="ARBA00007441"/>
    </source>
</evidence>
<evidence type="ECO:0000256" key="3">
    <source>
        <dbReference type="ARBA" id="ARBA00022576"/>
    </source>
</evidence>
<dbReference type="PANTHER" id="PTHR43807">
    <property type="entry name" value="FI04487P"/>
    <property type="match status" value="1"/>
</dbReference>
<comment type="similarity">
    <text evidence="2">Belongs to the class-I pyridoxal-phosphate-dependent aminotransferase family.</text>
</comment>
<comment type="caution">
    <text evidence="7">The sequence shown here is derived from an EMBL/GenBank/DDBJ whole genome shotgun (WGS) entry which is preliminary data.</text>
</comment>
<dbReference type="InterPro" id="IPR015422">
    <property type="entry name" value="PyrdxlP-dep_Trfase_small"/>
</dbReference>
<dbReference type="CDD" id="cd00609">
    <property type="entry name" value="AAT_like"/>
    <property type="match status" value="1"/>
</dbReference>
<dbReference type="Gene3D" id="3.90.1150.10">
    <property type="entry name" value="Aspartate Aminotransferase, domain 1"/>
    <property type="match status" value="1"/>
</dbReference>
<keyword evidence="3 7" id="KW-0032">Aminotransferase</keyword>
<name>A0A426UWT6_9ACTN</name>
<dbReference type="InterPro" id="IPR015424">
    <property type="entry name" value="PyrdxlP-dep_Trfase"/>
</dbReference>
<evidence type="ECO:0000256" key="5">
    <source>
        <dbReference type="ARBA" id="ARBA00022898"/>
    </source>
</evidence>
<accession>A0A426UWT6</accession>
<feature type="domain" description="Aminotransferase class I/classII large" evidence="6">
    <location>
        <begin position="37"/>
        <end position="388"/>
    </location>
</feature>
<evidence type="ECO:0000256" key="4">
    <source>
        <dbReference type="ARBA" id="ARBA00022679"/>
    </source>
</evidence>
<evidence type="ECO:0000256" key="1">
    <source>
        <dbReference type="ARBA" id="ARBA00001933"/>
    </source>
</evidence>
<sequence length="392" mass="42011">MMAGSAKEATMELPGPAKPQTTIFTVMSALAQRHGAVNLGQGFPDESGPAHVVEAAVAAMREGRNQYPPMPGVLELRQAIAAHQRDWYGLEPGVEDGVVVTAGASEAIAAAMLAFVRPGDEVVAMEPFYDSYKASVELAGGAIVPWPLEAPEFRPDLDRLAALVNDRTRLLLVNSPHNPTGTVLDRAELEGIARIAVERDLLVVTDEVYEHLVFGGRSHEPIAALPGMWDRTVTIGSAGKTFSVTGWKIGWATGPAALVDRVKGVKQYLSFASGTPFQYGIAAALGSGRDYYEAYLASYAERRDLLAQGLAGLGFTVYEPEGTYFITASAAPLGYGDGMAFCLELPERCGVVAIPNQVFYADPAAPRPEVRFTFCKPRAVLEEGLERLRKGL</sequence>
<evidence type="ECO:0000313" key="8">
    <source>
        <dbReference type="Proteomes" id="UP000277256"/>
    </source>
</evidence>
<dbReference type="Gene3D" id="3.40.640.10">
    <property type="entry name" value="Type I PLP-dependent aspartate aminotransferase-like (Major domain)"/>
    <property type="match status" value="1"/>
</dbReference>
<dbReference type="SUPFAM" id="SSF53383">
    <property type="entry name" value="PLP-dependent transferases"/>
    <property type="match status" value="1"/>
</dbReference>
<organism evidence="7 8">
    <name type="scientific">Glycomyces terrestris</name>
    <dbReference type="NCBI Taxonomy" id="2493553"/>
    <lineage>
        <taxon>Bacteria</taxon>
        <taxon>Bacillati</taxon>
        <taxon>Actinomycetota</taxon>
        <taxon>Actinomycetes</taxon>
        <taxon>Glycomycetales</taxon>
        <taxon>Glycomycetaceae</taxon>
        <taxon>Glycomyces</taxon>
    </lineage>
</organism>
<gene>
    <name evidence="7" type="ORF">EIW28_17585</name>
</gene>
<dbReference type="GO" id="GO:0005737">
    <property type="term" value="C:cytoplasm"/>
    <property type="evidence" value="ECO:0007669"/>
    <property type="project" value="TreeGrafter"/>
</dbReference>
<comment type="cofactor">
    <cofactor evidence="1">
        <name>pyridoxal 5'-phosphate</name>
        <dbReference type="ChEBI" id="CHEBI:597326"/>
    </cofactor>
</comment>
<proteinExistence type="inferred from homology"/>
<dbReference type="FunFam" id="3.40.640.10:FF:000033">
    <property type="entry name" value="Aspartate aminotransferase"/>
    <property type="match status" value="1"/>
</dbReference>
<evidence type="ECO:0000259" key="6">
    <source>
        <dbReference type="Pfam" id="PF00155"/>
    </source>
</evidence>
<dbReference type="GO" id="GO:0016212">
    <property type="term" value="F:kynurenine-oxoglutarate transaminase activity"/>
    <property type="evidence" value="ECO:0007669"/>
    <property type="project" value="TreeGrafter"/>
</dbReference>
<dbReference type="InterPro" id="IPR004839">
    <property type="entry name" value="Aminotransferase_I/II_large"/>
</dbReference>